<proteinExistence type="predicted"/>
<sequence>MAAAHHHRSPSSEKAQKTPNFSFSFSSFDPSDYIF</sequence>
<gene>
    <name evidence="2" type="ORF">COLO4_13580</name>
</gene>
<organism evidence="2 3">
    <name type="scientific">Corchorus olitorius</name>
    <dbReference type="NCBI Taxonomy" id="93759"/>
    <lineage>
        <taxon>Eukaryota</taxon>
        <taxon>Viridiplantae</taxon>
        <taxon>Streptophyta</taxon>
        <taxon>Embryophyta</taxon>
        <taxon>Tracheophyta</taxon>
        <taxon>Spermatophyta</taxon>
        <taxon>Magnoliopsida</taxon>
        <taxon>eudicotyledons</taxon>
        <taxon>Gunneridae</taxon>
        <taxon>Pentapetalae</taxon>
        <taxon>rosids</taxon>
        <taxon>malvids</taxon>
        <taxon>Malvales</taxon>
        <taxon>Malvaceae</taxon>
        <taxon>Grewioideae</taxon>
        <taxon>Apeibeae</taxon>
        <taxon>Corchorus</taxon>
    </lineage>
</organism>
<evidence type="ECO:0000313" key="2">
    <source>
        <dbReference type="EMBL" id="OMO98989.1"/>
    </source>
</evidence>
<protein>
    <submittedName>
        <fullName evidence="2">Uncharacterized protein</fullName>
    </submittedName>
</protein>
<dbReference type="Proteomes" id="UP000187203">
    <property type="component" value="Unassembled WGS sequence"/>
</dbReference>
<comment type="caution">
    <text evidence="2">The sequence shown here is derived from an EMBL/GenBank/DDBJ whole genome shotgun (WGS) entry which is preliminary data.</text>
</comment>
<feature type="region of interest" description="Disordered" evidence="1">
    <location>
        <begin position="1"/>
        <end position="35"/>
    </location>
</feature>
<name>A0A1R3JVV7_9ROSI</name>
<keyword evidence="3" id="KW-1185">Reference proteome</keyword>
<dbReference type="EMBL" id="AWUE01015206">
    <property type="protein sequence ID" value="OMO98989.1"/>
    <property type="molecule type" value="Genomic_DNA"/>
</dbReference>
<accession>A0A1R3JVV7</accession>
<reference evidence="3" key="1">
    <citation type="submission" date="2013-09" db="EMBL/GenBank/DDBJ databases">
        <title>Corchorus olitorius genome sequencing.</title>
        <authorList>
            <person name="Alam M."/>
            <person name="Haque M.S."/>
            <person name="Islam M.S."/>
            <person name="Emdad E.M."/>
            <person name="Islam M.M."/>
            <person name="Ahmed B."/>
            <person name="Halim A."/>
            <person name="Hossen Q.M.M."/>
            <person name="Hossain M.Z."/>
            <person name="Ahmed R."/>
            <person name="Khan M.M."/>
            <person name="Islam R."/>
            <person name="Rashid M.M."/>
            <person name="Khan S.A."/>
            <person name="Rahman M.S."/>
            <person name="Alam M."/>
            <person name="Yahiya A.S."/>
            <person name="Khan M.S."/>
            <person name="Azam M.S."/>
            <person name="Haque T."/>
            <person name="Lashkar M.Z.H."/>
            <person name="Akhand A.I."/>
            <person name="Morshed G."/>
            <person name="Roy S."/>
            <person name="Uddin K.S."/>
            <person name="Rabeya T."/>
            <person name="Hossain A.S."/>
            <person name="Chowdhury A."/>
            <person name="Snigdha A.R."/>
            <person name="Mortoza M.S."/>
            <person name="Matin S.A."/>
            <person name="Hoque S.M.E."/>
            <person name="Islam M.K."/>
            <person name="Roy D.K."/>
            <person name="Haider R."/>
            <person name="Moosa M.M."/>
            <person name="Elias S.M."/>
            <person name="Hasan A.M."/>
            <person name="Jahan S."/>
            <person name="Shafiuddin M."/>
            <person name="Mahmood N."/>
            <person name="Shommy N.S."/>
        </authorList>
    </citation>
    <scope>NUCLEOTIDE SEQUENCE [LARGE SCALE GENOMIC DNA]</scope>
    <source>
        <strain evidence="3">cv. O-4</strain>
    </source>
</reference>
<evidence type="ECO:0000313" key="3">
    <source>
        <dbReference type="Proteomes" id="UP000187203"/>
    </source>
</evidence>
<evidence type="ECO:0000256" key="1">
    <source>
        <dbReference type="SAM" id="MobiDB-lite"/>
    </source>
</evidence>
<dbReference type="AlphaFoldDB" id="A0A1R3JVV7"/>